<accession>A0A9J6Z9I0</accession>
<dbReference type="AlphaFoldDB" id="A0A9J6Z9I0"/>
<protein>
    <submittedName>
        <fullName evidence="1">Uncharacterized protein</fullName>
    </submittedName>
</protein>
<evidence type="ECO:0000313" key="2">
    <source>
        <dbReference type="Proteomes" id="UP001056756"/>
    </source>
</evidence>
<reference evidence="1" key="1">
    <citation type="submission" date="2022-05" db="EMBL/GenBank/DDBJ databases">
        <title>Novel bacterial taxa in a minimal lignocellulolytic consortium and its capacity to transform plastics disclosed by genome-resolved metagenomics.</title>
        <authorList>
            <person name="Rodriguez C.A.D."/>
            <person name="Diaz-Garcia L."/>
            <person name="Herrera K."/>
            <person name="Tarazona N.A."/>
            <person name="Sproer C."/>
            <person name="Overmann J."/>
            <person name="Jimenez D.J."/>
        </authorList>
    </citation>
    <scope>NUCLEOTIDE SEQUENCE</scope>
    <source>
        <strain evidence="1">MAG5</strain>
    </source>
</reference>
<gene>
    <name evidence="1" type="ORF">NAG76_13565</name>
</gene>
<dbReference type="EMBL" id="CP097899">
    <property type="protein sequence ID" value="URN92869.1"/>
    <property type="molecule type" value="Genomic_DNA"/>
</dbReference>
<organism evidence="1 2">
    <name type="scientific">Candidatus Pristimantibacillus lignocellulolyticus</name>
    <dbReference type="NCBI Taxonomy" id="2994561"/>
    <lineage>
        <taxon>Bacteria</taxon>
        <taxon>Bacillati</taxon>
        <taxon>Bacillota</taxon>
        <taxon>Bacilli</taxon>
        <taxon>Bacillales</taxon>
        <taxon>Paenibacillaceae</taxon>
        <taxon>Candidatus Pristimantibacillus</taxon>
    </lineage>
</organism>
<dbReference type="Proteomes" id="UP001056756">
    <property type="component" value="Chromosome"/>
</dbReference>
<name>A0A9J6Z9I0_9BACL</name>
<dbReference type="KEGG" id="plig:NAG76_13565"/>
<evidence type="ECO:0000313" key="1">
    <source>
        <dbReference type="EMBL" id="URN92869.1"/>
    </source>
</evidence>
<proteinExistence type="predicted"/>
<sequence length="324" mass="37509">MTKVKNKSFLSKWLGGVNISDNINKEQNFSENIFLFPSMLDQYQIELTKLLEREQFEEAKDLLRFLLRCQGDERQHAIEWEHLLNWLEESFPTVDEADGLEHEDLEEQFRRAALSDYGSTNSTEAASKLMDTLKSSLPMDQQMLALERATYLDAPELDEQLINWLQEATLSSAVQFKALQCLKKRGCSGTVQLTRMDETVNLLIEETPLSMNEFPDSVNAILEKAVSALEQVDVTMPILVTELWLECLQCIYGTRSYGWMLNEEEYIEDCFAAGLHHTMQLIVYGYAVDDDIRETYGITNEYRFRYEQASRVIREVALYLQDSD</sequence>